<name>A0A3P5WVZ3_9BACL</name>
<feature type="transmembrane region" description="Helical" evidence="1">
    <location>
        <begin position="217"/>
        <end position="236"/>
    </location>
</feature>
<evidence type="ECO:0000256" key="1">
    <source>
        <dbReference type="SAM" id="Phobius"/>
    </source>
</evidence>
<keyword evidence="1" id="KW-0472">Membrane</keyword>
<dbReference type="RefSeq" id="WP_124069265.1">
    <property type="nucleotide sequence ID" value="NZ_CBCRXF010000009.1"/>
</dbReference>
<dbReference type="InterPro" id="IPR038330">
    <property type="entry name" value="TspO/MBR-related_sf"/>
</dbReference>
<protein>
    <recommendedName>
        <fullName evidence="4">TspO/MBR family protein</fullName>
    </recommendedName>
</protein>
<sequence length="240" mass="27454">MLRILIMTFSLIAVVAVNVAANIIPFNGKTTGEIANRLPVLFTPASYVFIIWAVIFMLLAVWIYVHSRRGESTDLYLNNWRAALFVFSCLLNISWILLWHYTFFNWTIVVMFVLLLTLFALYSTYPKQESRQFERLPISIYLGWIFVATIANGNYVLTFHEWNGWGLSNPLWTVISLSVATAIALHFLYHYKDRALNVVFMWAFIGIAVKNGVDELFVSSAALFLTAVIGVSLFVLKKPH</sequence>
<feature type="transmembrane region" description="Helical" evidence="1">
    <location>
        <begin position="103"/>
        <end position="124"/>
    </location>
</feature>
<keyword evidence="3" id="KW-1185">Reference proteome</keyword>
<proteinExistence type="predicted"/>
<organism evidence="2 3">
    <name type="scientific">Filibacter tadaridae</name>
    <dbReference type="NCBI Taxonomy" id="2483811"/>
    <lineage>
        <taxon>Bacteria</taxon>
        <taxon>Bacillati</taxon>
        <taxon>Bacillota</taxon>
        <taxon>Bacilli</taxon>
        <taxon>Bacillales</taxon>
        <taxon>Caryophanaceae</taxon>
        <taxon>Filibacter</taxon>
    </lineage>
</organism>
<reference evidence="2 3" key="1">
    <citation type="submission" date="2018-11" db="EMBL/GenBank/DDBJ databases">
        <authorList>
            <person name="Criscuolo A."/>
        </authorList>
    </citation>
    <scope>NUCLEOTIDE SEQUENCE [LARGE SCALE GENOMIC DNA]</scope>
    <source>
        <strain evidence="2">ATB-66</strain>
    </source>
</reference>
<evidence type="ECO:0008006" key="4">
    <source>
        <dbReference type="Google" id="ProtNLM"/>
    </source>
</evidence>
<feature type="transmembrane region" description="Helical" evidence="1">
    <location>
        <begin position="77"/>
        <end position="97"/>
    </location>
</feature>
<gene>
    <name evidence="2" type="ORF">FILTAD_00833</name>
</gene>
<accession>A0A3P5WVZ3</accession>
<dbReference type="AlphaFoldDB" id="A0A3P5WVZ3"/>
<dbReference type="Proteomes" id="UP000270468">
    <property type="component" value="Unassembled WGS sequence"/>
</dbReference>
<evidence type="ECO:0000313" key="3">
    <source>
        <dbReference type="Proteomes" id="UP000270468"/>
    </source>
</evidence>
<keyword evidence="1" id="KW-0812">Transmembrane</keyword>
<dbReference type="EMBL" id="UXAV01000023">
    <property type="protein sequence ID" value="VDC22666.1"/>
    <property type="molecule type" value="Genomic_DNA"/>
</dbReference>
<keyword evidence="1" id="KW-1133">Transmembrane helix</keyword>
<feature type="transmembrane region" description="Helical" evidence="1">
    <location>
        <begin position="169"/>
        <end position="188"/>
    </location>
</feature>
<dbReference type="OrthoDB" id="5189031at2"/>
<feature type="transmembrane region" description="Helical" evidence="1">
    <location>
        <begin position="195"/>
        <end position="211"/>
    </location>
</feature>
<dbReference type="PANTHER" id="PTHR33802:SF1">
    <property type="entry name" value="XK-RELATED PROTEIN"/>
    <property type="match status" value="1"/>
</dbReference>
<evidence type="ECO:0000313" key="2">
    <source>
        <dbReference type="EMBL" id="VDC22666.1"/>
    </source>
</evidence>
<dbReference type="PANTHER" id="PTHR33802">
    <property type="entry name" value="SI:CH211-161H7.5-RELATED"/>
    <property type="match status" value="1"/>
</dbReference>
<feature type="transmembrane region" description="Helical" evidence="1">
    <location>
        <begin position="136"/>
        <end position="157"/>
    </location>
</feature>
<dbReference type="Gene3D" id="1.20.1260.100">
    <property type="entry name" value="TspO/MBR protein"/>
    <property type="match status" value="1"/>
</dbReference>
<feature type="transmembrane region" description="Helical" evidence="1">
    <location>
        <begin position="45"/>
        <end position="65"/>
    </location>
</feature>